<dbReference type="InterPro" id="IPR035906">
    <property type="entry name" value="MetI-like_sf"/>
</dbReference>
<keyword evidence="10" id="KW-1185">Reference proteome</keyword>
<dbReference type="PANTHER" id="PTHR30151:SF38">
    <property type="entry name" value="ALIPHATIC SULFONATES TRANSPORT PERMEASE PROTEIN SSUC-RELATED"/>
    <property type="match status" value="1"/>
</dbReference>
<keyword evidence="2 7" id="KW-0813">Transport</keyword>
<name>A0A4P9C7B4_EUBML</name>
<sequence length="270" mass="28842">MERLRSIIKRVDLVGWIVPAVVVLVWLWLSVSGQIPAYKLPSPVALLRVLADFASGSLGVTPYSGALWENLGVSLLRVLAGFFMAGSLGMLMGFLTGRITVLRRLFDPVIHLLKAVPGIGWLPIAIVWFGVGEGNTLFLMSLAAFFPIYVNTAAGAAGIPETYIQAGQMLGAQGFRLFRSVIFPAAFPQTAVGLRLGLGVAWAYLVLGEVTGVTKGLGAIMSDARMLGHVDMVLAAMIVIAVAAKVTDFLLVVICRRIYPRGGMKNESGI</sequence>
<dbReference type="Pfam" id="PF00528">
    <property type="entry name" value="BPD_transp_1"/>
    <property type="match status" value="1"/>
</dbReference>
<dbReference type="CDD" id="cd06261">
    <property type="entry name" value="TM_PBP2"/>
    <property type="match status" value="1"/>
</dbReference>
<dbReference type="PROSITE" id="PS50928">
    <property type="entry name" value="ABC_TM1"/>
    <property type="match status" value="1"/>
</dbReference>
<dbReference type="RefSeq" id="WP_096920206.1">
    <property type="nucleotide sequence ID" value="NZ_CP029487.1"/>
</dbReference>
<dbReference type="KEGG" id="emt:CPZ25_008710"/>
<feature type="transmembrane region" description="Helical" evidence="7">
    <location>
        <begin position="232"/>
        <end position="255"/>
    </location>
</feature>
<feature type="transmembrane region" description="Helical" evidence="7">
    <location>
        <begin position="75"/>
        <end position="97"/>
    </location>
</feature>
<proteinExistence type="inferred from homology"/>
<comment type="similarity">
    <text evidence="7">Belongs to the binding-protein-dependent transport system permease family.</text>
</comment>
<keyword evidence="5 7" id="KW-1133">Transmembrane helix</keyword>
<organism evidence="9 10">
    <name type="scientific">Eubacterium maltosivorans</name>
    <dbReference type="NCBI Taxonomy" id="2041044"/>
    <lineage>
        <taxon>Bacteria</taxon>
        <taxon>Bacillati</taxon>
        <taxon>Bacillota</taxon>
        <taxon>Clostridia</taxon>
        <taxon>Eubacteriales</taxon>
        <taxon>Eubacteriaceae</taxon>
        <taxon>Eubacterium</taxon>
    </lineage>
</organism>
<dbReference type="Proteomes" id="UP000218387">
    <property type="component" value="Chromosome"/>
</dbReference>
<dbReference type="GO" id="GO:0005886">
    <property type="term" value="C:plasma membrane"/>
    <property type="evidence" value="ECO:0007669"/>
    <property type="project" value="UniProtKB-SubCell"/>
</dbReference>
<accession>A0A4P9C7B4</accession>
<keyword evidence="3" id="KW-1003">Cell membrane</keyword>
<reference evidence="9 10" key="1">
    <citation type="submission" date="2018-05" db="EMBL/GenBank/DDBJ databases">
        <title>Genome comparison of Eubacterium sp.</title>
        <authorList>
            <person name="Feng Y."/>
            <person name="Sanchez-Andrea I."/>
            <person name="Stams A.J.M."/>
            <person name="De Vos W.M."/>
        </authorList>
    </citation>
    <scope>NUCLEOTIDE SEQUENCE [LARGE SCALE GENOMIC DNA]</scope>
    <source>
        <strain evidence="9 10">YI</strain>
    </source>
</reference>
<evidence type="ECO:0000256" key="6">
    <source>
        <dbReference type="ARBA" id="ARBA00023136"/>
    </source>
</evidence>
<gene>
    <name evidence="9" type="ORF">CPZ25_008710</name>
</gene>
<evidence type="ECO:0000259" key="8">
    <source>
        <dbReference type="PROSITE" id="PS50928"/>
    </source>
</evidence>
<dbReference type="SUPFAM" id="SSF161098">
    <property type="entry name" value="MetI-like"/>
    <property type="match status" value="1"/>
</dbReference>
<dbReference type="EMBL" id="CP029487">
    <property type="protein sequence ID" value="QCT71408.1"/>
    <property type="molecule type" value="Genomic_DNA"/>
</dbReference>
<feature type="transmembrane region" description="Helical" evidence="7">
    <location>
        <begin position="181"/>
        <end position="205"/>
    </location>
</feature>
<feature type="transmembrane region" description="Helical" evidence="7">
    <location>
        <begin position="109"/>
        <end position="131"/>
    </location>
</feature>
<dbReference type="InterPro" id="IPR000515">
    <property type="entry name" value="MetI-like"/>
</dbReference>
<feature type="transmembrane region" description="Helical" evidence="7">
    <location>
        <begin position="137"/>
        <end position="160"/>
    </location>
</feature>
<evidence type="ECO:0000256" key="4">
    <source>
        <dbReference type="ARBA" id="ARBA00022692"/>
    </source>
</evidence>
<protein>
    <submittedName>
        <fullName evidence="9">ABC transporter permease</fullName>
    </submittedName>
</protein>
<evidence type="ECO:0000313" key="10">
    <source>
        <dbReference type="Proteomes" id="UP000218387"/>
    </source>
</evidence>
<evidence type="ECO:0000256" key="1">
    <source>
        <dbReference type="ARBA" id="ARBA00004651"/>
    </source>
</evidence>
<feature type="transmembrane region" description="Helical" evidence="7">
    <location>
        <begin position="12"/>
        <end position="31"/>
    </location>
</feature>
<feature type="domain" description="ABC transmembrane type-1" evidence="8">
    <location>
        <begin position="71"/>
        <end position="251"/>
    </location>
</feature>
<evidence type="ECO:0000313" key="9">
    <source>
        <dbReference type="EMBL" id="QCT71408.1"/>
    </source>
</evidence>
<dbReference type="Gene3D" id="1.10.3720.10">
    <property type="entry name" value="MetI-like"/>
    <property type="match status" value="1"/>
</dbReference>
<evidence type="ECO:0000256" key="3">
    <source>
        <dbReference type="ARBA" id="ARBA00022475"/>
    </source>
</evidence>
<dbReference type="PANTHER" id="PTHR30151">
    <property type="entry name" value="ALKANE SULFONATE ABC TRANSPORTER-RELATED, MEMBRANE SUBUNIT"/>
    <property type="match status" value="1"/>
</dbReference>
<keyword evidence="6 7" id="KW-0472">Membrane</keyword>
<evidence type="ECO:0000256" key="7">
    <source>
        <dbReference type="RuleBase" id="RU363032"/>
    </source>
</evidence>
<dbReference type="AlphaFoldDB" id="A0A4P9C7B4"/>
<dbReference type="GO" id="GO:0055085">
    <property type="term" value="P:transmembrane transport"/>
    <property type="evidence" value="ECO:0007669"/>
    <property type="project" value="InterPro"/>
</dbReference>
<evidence type="ECO:0000256" key="5">
    <source>
        <dbReference type="ARBA" id="ARBA00022989"/>
    </source>
</evidence>
<evidence type="ECO:0000256" key="2">
    <source>
        <dbReference type="ARBA" id="ARBA00022448"/>
    </source>
</evidence>
<keyword evidence="4 7" id="KW-0812">Transmembrane</keyword>
<comment type="subcellular location">
    <subcellularLocation>
        <location evidence="1 7">Cell membrane</location>
        <topology evidence="1 7">Multi-pass membrane protein</topology>
    </subcellularLocation>
</comment>